<reference evidence="1" key="1">
    <citation type="submission" date="2017-11" db="EMBL/GenBank/DDBJ databases">
        <title>Comparative genomic and phylogenomic analyses of the family Idiomarinaceae.</title>
        <authorList>
            <person name="Liu Y."/>
            <person name="Shao Z."/>
        </authorList>
    </citation>
    <scope>NUCLEOTIDE SEQUENCE</scope>
    <source>
        <strain evidence="1">PIN1</strain>
    </source>
</reference>
<keyword evidence="1" id="KW-0575">Peroxidase</keyword>
<name>A0ACD2HI29_9GAMM</name>
<keyword evidence="1" id="KW-0560">Oxidoreductase</keyword>
<sequence>MNNAQTGIYAEPNLHGITLLLNVMTDDADYMRRKLARVPQLIDDLDVRFSESMLNGFIAIGSDYWDVLYPDVRPLQLASFPDLSDGDRQTPRESADLLLCIRSDRFDVNFQAARTLMEWLGHDVELVEQNNTFRFMDGRDLLGFIDAPDNPRGMRRREVSVVADDAIFKGGSYVFTQKFRYDLRRWEQLSTEIQEHVMGRKKVTGERISEAVLSMVTHTQKARLIDANDQPLELLRQNMPWGNLREQGQLAMYFTGKPKHVVQWLRNRYIADEQGEYDPLLDYIEATANAAYFAPSIEFLKNKSDISR</sequence>
<proteinExistence type="predicted"/>
<keyword evidence="2" id="KW-1185">Reference proteome</keyword>
<protein>
    <submittedName>
        <fullName evidence="1">Peroxidase</fullName>
    </submittedName>
</protein>
<dbReference type="Proteomes" id="UP000293092">
    <property type="component" value="Unassembled WGS sequence"/>
</dbReference>
<accession>A0ACD2HI29</accession>
<comment type="caution">
    <text evidence="1">The sequence shown here is derived from an EMBL/GenBank/DDBJ whole genome shotgun (WGS) entry which is preliminary data.</text>
</comment>
<gene>
    <name evidence="1" type="ORF">CWI82_02480</name>
</gene>
<dbReference type="EMBL" id="PIQJ01000001">
    <property type="protein sequence ID" value="RZQ56195.1"/>
    <property type="molecule type" value="Genomic_DNA"/>
</dbReference>
<organism evidence="1 2">
    <name type="scientific">Pseudidiomarina tainanensis</name>
    <dbReference type="NCBI Taxonomy" id="502365"/>
    <lineage>
        <taxon>Bacteria</taxon>
        <taxon>Pseudomonadati</taxon>
        <taxon>Pseudomonadota</taxon>
        <taxon>Gammaproteobacteria</taxon>
        <taxon>Alteromonadales</taxon>
        <taxon>Idiomarinaceae</taxon>
        <taxon>Pseudidiomarina</taxon>
    </lineage>
</organism>
<evidence type="ECO:0000313" key="2">
    <source>
        <dbReference type="Proteomes" id="UP000293092"/>
    </source>
</evidence>
<evidence type="ECO:0000313" key="1">
    <source>
        <dbReference type="EMBL" id="RZQ56195.1"/>
    </source>
</evidence>